<accession>A0AAV7IMN8</accession>
<organism evidence="1 2">
    <name type="scientific">Cotesia glomerata</name>
    <name type="common">Lepidopteran parasitic wasp</name>
    <name type="synonym">Apanteles glomeratus</name>
    <dbReference type="NCBI Taxonomy" id="32391"/>
    <lineage>
        <taxon>Eukaryota</taxon>
        <taxon>Metazoa</taxon>
        <taxon>Ecdysozoa</taxon>
        <taxon>Arthropoda</taxon>
        <taxon>Hexapoda</taxon>
        <taxon>Insecta</taxon>
        <taxon>Pterygota</taxon>
        <taxon>Neoptera</taxon>
        <taxon>Endopterygota</taxon>
        <taxon>Hymenoptera</taxon>
        <taxon>Apocrita</taxon>
        <taxon>Ichneumonoidea</taxon>
        <taxon>Braconidae</taxon>
        <taxon>Microgastrinae</taxon>
        <taxon>Cotesia</taxon>
    </lineage>
</organism>
<sequence length="86" mass="9424">MNMKGNKVKKVELRDKERLSPSYALVNLKIGSLLLAGASCVCSVQSVVYCCAVAHVVRWEMYSHLVDVLEQNGAEAELSCLVKPTV</sequence>
<reference evidence="1 2" key="1">
    <citation type="journal article" date="2021" name="J. Hered.">
        <title>A chromosome-level genome assembly of the parasitoid wasp, Cotesia glomerata (Hymenoptera: Braconidae).</title>
        <authorList>
            <person name="Pinto B.J."/>
            <person name="Weis J.J."/>
            <person name="Gamble T."/>
            <person name="Ode P.J."/>
            <person name="Paul R."/>
            <person name="Zaspel J.M."/>
        </authorList>
    </citation>
    <scope>NUCLEOTIDE SEQUENCE [LARGE SCALE GENOMIC DNA]</scope>
    <source>
        <strain evidence="1">CgM1</strain>
    </source>
</reference>
<keyword evidence="2" id="KW-1185">Reference proteome</keyword>
<evidence type="ECO:0000313" key="1">
    <source>
        <dbReference type="EMBL" id="KAH0553806.1"/>
    </source>
</evidence>
<dbReference type="Proteomes" id="UP000826195">
    <property type="component" value="Unassembled WGS sequence"/>
</dbReference>
<name>A0AAV7IMN8_COTGL</name>
<dbReference type="EMBL" id="JAHXZJ010001119">
    <property type="protein sequence ID" value="KAH0553806.1"/>
    <property type="molecule type" value="Genomic_DNA"/>
</dbReference>
<gene>
    <name evidence="1" type="ORF">KQX54_004553</name>
</gene>
<proteinExistence type="predicted"/>
<evidence type="ECO:0000313" key="2">
    <source>
        <dbReference type="Proteomes" id="UP000826195"/>
    </source>
</evidence>
<dbReference type="AlphaFoldDB" id="A0AAV7IMN8"/>
<protein>
    <submittedName>
        <fullName evidence="1">Uncharacterized protein</fullName>
    </submittedName>
</protein>
<comment type="caution">
    <text evidence="1">The sequence shown here is derived from an EMBL/GenBank/DDBJ whole genome shotgun (WGS) entry which is preliminary data.</text>
</comment>